<dbReference type="Proteomes" id="UP000031671">
    <property type="component" value="Unassembled WGS sequence"/>
</dbReference>
<accession>A0A0B8NYG9</accession>
<keyword evidence="2" id="KW-1185">Reference proteome</keyword>
<dbReference type="AlphaFoldDB" id="A0A0B8NYG9"/>
<name>A0A0B8NYG9_9VIBR</name>
<gene>
    <name evidence="1" type="ORF">JCM19231_3865</name>
</gene>
<sequence length="40" mass="4762">MYSSGMPAQPNREWRKSVARLNRLEDMLNRLNELEKKVNS</sequence>
<dbReference type="EMBL" id="BBRZ01000051">
    <property type="protein sequence ID" value="GAM57357.1"/>
    <property type="molecule type" value="Genomic_DNA"/>
</dbReference>
<evidence type="ECO:0008006" key="3">
    <source>
        <dbReference type="Google" id="ProtNLM"/>
    </source>
</evidence>
<protein>
    <recommendedName>
        <fullName evidence="3">UDP-3-O-(3-hydroxymyristoyl) glucosamine N-acyltransferase</fullName>
    </recommendedName>
</protein>
<reference evidence="1 2" key="2">
    <citation type="submission" date="2015-01" db="EMBL/GenBank/DDBJ databases">
        <authorList>
            <consortium name="NBRP consortium"/>
            <person name="Sawabe T."/>
            <person name="Meirelles P."/>
            <person name="Feng G."/>
            <person name="Sayaka M."/>
            <person name="Hattori M."/>
            <person name="Ohkuma M."/>
        </authorList>
    </citation>
    <scope>NUCLEOTIDE SEQUENCE [LARGE SCALE GENOMIC DNA]</scope>
    <source>
        <strain evidence="2">JCM 19231</strain>
    </source>
</reference>
<dbReference type="Gene3D" id="1.20.5.170">
    <property type="match status" value="1"/>
</dbReference>
<reference evidence="1 2" key="1">
    <citation type="submission" date="2015-01" db="EMBL/GenBank/DDBJ databases">
        <title>Vibrio sp. C1 JCM 19231 whole genome shotgun sequence.</title>
        <authorList>
            <person name="Sawabe T."/>
            <person name="Meirelles P."/>
            <person name="Feng G."/>
            <person name="Sayaka M."/>
            <person name="Hattori M."/>
            <person name="Ohkuma M."/>
        </authorList>
    </citation>
    <scope>NUCLEOTIDE SEQUENCE [LARGE SCALE GENOMIC DNA]</scope>
    <source>
        <strain evidence="2">JCM 19231</strain>
    </source>
</reference>
<comment type="caution">
    <text evidence="1">The sequence shown here is derived from an EMBL/GenBank/DDBJ whole genome shotgun (WGS) entry which is preliminary data.</text>
</comment>
<evidence type="ECO:0000313" key="1">
    <source>
        <dbReference type="EMBL" id="GAM57357.1"/>
    </source>
</evidence>
<proteinExistence type="predicted"/>
<evidence type="ECO:0000313" key="2">
    <source>
        <dbReference type="Proteomes" id="UP000031671"/>
    </source>
</evidence>
<organism evidence="1 2">
    <name type="scientific">Vibrio ishigakensis</name>
    <dbReference type="NCBI Taxonomy" id="1481914"/>
    <lineage>
        <taxon>Bacteria</taxon>
        <taxon>Pseudomonadati</taxon>
        <taxon>Pseudomonadota</taxon>
        <taxon>Gammaproteobacteria</taxon>
        <taxon>Vibrionales</taxon>
        <taxon>Vibrionaceae</taxon>
        <taxon>Vibrio</taxon>
    </lineage>
</organism>